<dbReference type="PANTHER" id="PTHR30269">
    <property type="entry name" value="TRANSMEMBRANE PROTEIN YFCA"/>
    <property type="match status" value="1"/>
</dbReference>
<dbReference type="Pfam" id="PF01925">
    <property type="entry name" value="TauE"/>
    <property type="match status" value="1"/>
</dbReference>
<feature type="transmembrane region" description="Helical" evidence="8">
    <location>
        <begin position="139"/>
        <end position="165"/>
    </location>
</feature>
<keyword evidence="6 8" id="KW-1133">Transmembrane helix</keyword>
<feature type="transmembrane region" description="Helical" evidence="8">
    <location>
        <begin position="98"/>
        <end position="118"/>
    </location>
</feature>
<feature type="transmembrane region" description="Helical" evidence="8">
    <location>
        <begin position="198"/>
        <end position="217"/>
    </location>
</feature>
<keyword evidence="7 8" id="KW-0472">Membrane</keyword>
<name>A0A967F3T0_9PROT</name>
<dbReference type="AlphaFoldDB" id="A0A967F3T0"/>
<evidence type="ECO:0000256" key="8">
    <source>
        <dbReference type="RuleBase" id="RU363041"/>
    </source>
</evidence>
<comment type="caution">
    <text evidence="9">The sequence shown here is derived from an EMBL/GenBank/DDBJ whole genome shotgun (WGS) entry which is preliminary data.</text>
</comment>
<accession>A0A967F3T0</accession>
<dbReference type="InterPro" id="IPR052017">
    <property type="entry name" value="TSUP"/>
</dbReference>
<keyword evidence="3" id="KW-0813">Transport</keyword>
<dbReference type="RefSeq" id="WP_167231982.1">
    <property type="nucleotide sequence ID" value="NZ_JAAQPH010000048.1"/>
</dbReference>
<evidence type="ECO:0000256" key="7">
    <source>
        <dbReference type="ARBA" id="ARBA00023136"/>
    </source>
</evidence>
<dbReference type="GO" id="GO:0005886">
    <property type="term" value="C:plasma membrane"/>
    <property type="evidence" value="ECO:0007669"/>
    <property type="project" value="UniProtKB-SubCell"/>
</dbReference>
<dbReference type="EMBL" id="JAAQPH010000048">
    <property type="protein sequence ID" value="NIA72488.1"/>
    <property type="molecule type" value="Genomic_DNA"/>
</dbReference>
<evidence type="ECO:0000313" key="10">
    <source>
        <dbReference type="Proteomes" id="UP000761264"/>
    </source>
</evidence>
<comment type="subcellular location">
    <subcellularLocation>
        <location evidence="1 8">Cell membrane</location>
        <topology evidence="1 8">Multi-pass membrane protein</topology>
    </subcellularLocation>
</comment>
<feature type="transmembrane region" description="Helical" evidence="8">
    <location>
        <begin position="229"/>
        <end position="247"/>
    </location>
</feature>
<keyword evidence="10" id="KW-1185">Reference proteome</keyword>
<evidence type="ECO:0000256" key="3">
    <source>
        <dbReference type="ARBA" id="ARBA00022448"/>
    </source>
</evidence>
<dbReference type="Proteomes" id="UP000761264">
    <property type="component" value="Unassembled WGS sequence"/>
</dbReference>
<keyword evidence="4 8" id="KW-1003">Cell membrane</keyword>
<proteinExistence type="inferred from homology"/>
<dbReference type="PANTHER" id="PTHR30269:SF0">
    <property type="entry name" value="MEMBRANE TRANSPORTER PROTEIN YFCA-RELATED"/>
    <property type="match status" value="1"/>
</dbReference>
<organism evidence="9 10">
    <name type="scientific">Pelagibius litoralis</name>
    <dbReference type="NCBI Taxonomy" id="374515"/>
    <lineage>
        <taxon>Bacteria</taxon>
        <taxon>Pseudomonadati</taxon>
        <taxon>Pseudomonadota</taxon>
        <taxon>Alphaproteobacteria</taxon>
        <taxon>Rhodospirillales</taxon>
        <taxon>Rhodovibrionaceae</taxon>
        <taxon>Pelagibius</taxon>
    </lineage>
</organism>
<evidence type="ECO:0000256" key="4">
    <source>
        <dbReference type="ARBA" id="ARBA00022475"/>
    </source>
</evidence>
<evidence type="ECO:0000256" key="5">
    <source>
        <dbReference type="ARBA" id="ARBA00022692"/>
    </source>
</evidence>
<protein>
    <recommendedName>
        <fullName evidence="8">Probable membrane transporter protein</fullName>
    </recommendedName>
</protein>
<dbReference type="InterPro" id="IPR002781">
    <property type="entry name" value="TM_pro_TauE-like"/>
</dbReference>
<gene>
    <name evidence="9" type="ORF">HBA54_28265</name>
</gene>
<reference evidence="9" key="1">
    <citation type="submission" date="2020-03" db="EMBL/GenBank/DDBJ databases">
        <title>Genome of Pelagibius litoralis DSM 21314T.</title>
        <authorList>
            <person name="Wang G."/>
        </authorList>
    </citation>
    <scope>NUCLEOTIDE SEQUENCE</scope>
    <source>
        <strain evidence="9">DSM 21314</strain>
    </source>
</reference>
<evidence type="ECO:0000256" key="2">
    <source>
        <dbReference type="ARBA" id="ARBA00009142"/>
    </source>
</evidence>
<evidence type="ECO:0000313" key="9">
    <source>
        <dbReference type="EMBL" id="NIA72488.1"/>
    </source>
</evidence>
<sequence>MNAEIALFVMAGFVGGIVNAAAGGAKLFVFPMLLASGVPPVAANITQSVALWPAQLPAVWVYRREIMADARSLVRQMIPALGAALAGSLVMVNSSDAAFVAVVPVLLLISVAAIVFGPKTTSLMQWAFPGDRLKVATSVMLVAIGFYGGYFGAGMGFMLLAVLAAPGGLGLGRVNGAKNLFAFGIQSVAIPPMALSGLINWLAVLCVLTGGILGGYLGAKLTKRLPDRALRIAVATLGVGLTLSFLLR</sequence>
<evidence type="ECO:0000256" key="6">
    <source>
        <dbReference type="ARBA" id="ARBA00022989"/>
    </source>
</evidence>
<evidence type="ECO:0000256" key="1">
    <source>
        <dbReference type="ARBA" id="ARBA00004651"/>
    </source>
</evidence>
<keyword evidence="5 8" id="KW-0812">Transmembrane</keyword>
<comment type="similarity">
    <text evidence="2 8">Belongs to the 4-toluene sulfonate uptake permease (TSUP) (TC 2.A.102) family.</text>
</comment>